<dbReference type="GO" id="GO:0000156">
    <property type="term" value="F:phosphorelay response regulator activity"/>
    <property type="evidence" value="ECO:0007669"/>
    <property type="project" value="InterPro"/>
</dbReference>
<dbReference type="EMBL" id="SNZV01000006">
    <property type="protein sequence ID" value="TDS12159.1"/>
    <property type="molecule type" value="Genomic_DNA"/>
</dbReference>
<dbReference type="SMART" id="SM00850">
    <property type="entry name" value="LytTR"/>
    <property type="match status" value="1"/>
</dbReference>
<dbReference type="InterPro" id="IPR007492">
    <property type="entry name" value="LytTR_DNA-bd_dom"/>
</dbReference>
<dbReference type="PANTHER" id="PTHR37299:SF1">
    <property type="entry name" value="STAGE 0 SPORULATION PROTEIN A HOMOLOG"/>
    <property type="match status" value="1"/>
</dbReference>
<evidence type="ECO:0000259" key="3">
    <source>
        <dbReference type="PROSITE" id="PS50930"/>
    </source>
</evidence>
<feature type="domain" description="HTH LytTR-type" evidence="3">
    <location>
        <begin position="130"/>
        <end position="231"/>
    </location>
</feature>
<dbReference type="Pfam" id="PF00072">
    <property type="entry name" value="Response_reg"/>
    <property type="match status" value="1"/>
</dbReference>
<dbReference type="PANTHER" id="PTHR37299">
    <property type="entry name" value="TRANSCRIPTIONAL REGULATOR-RELATED"/>
    <property type="match status" value="1"/>
</dbReference>
<evidence type="ECO:0000256" key="1">
    <source>
        <dbReference type="PROSITE-ProRule" id="PRU00169"/>
    </source>
</evidence>
<evidence type="ECO:0000313" key="5">
    <source>
        <dbReference type="Proteomes" id="UP000294752"/>
    </source>
</evidence>
<dbReference type="Proteomes" id="UP000294752">
    <property type="component" value="Unassembled WGS sequence"/>
</dbReference>
<dbReference type="SUPFAM" id="SSF52172">
    <property type="entry name" value="CheY-like"/>
    <property type="match status" value="1"/>
</dbReference>
<feature type="domain" description="Response regulatory" evidence="2">
    <location>
        <begin position="3"/>
        <end position="114"/>
    </location>
</feature>
<evidence type="ECO:0000259" key="2">
    <source>
        <dbReference type="PROSITE" id="PS50110"/>
    </source>
</evidence>
<protein>
    <submittedName>
        <fullName evidence="4">LytTR family two component transcriptional regulator</fullName>
    </submittedName>
</protein>
<reference evidence="4 5" key="1">
    <citation type="submission" date="2019-03" db="EMBL/GenBank/DDBJ databases">
        <title>Genomic Encyclopedia of Type Strains, Phase III (KMG-III): the genomes of soil and plant-associated and newly described type strains.</title>
        <authorList>
            <person name="Whitman W."/>
        </authorList>
    </citation>
    <scope>NUCLEOTIDE SEQUENCE [LARGE SCALE GENOMIC DNA]</scope>
    <source>
        <strain evidence="4 5">CGMCC 1.12801</strain>
    </source>
</reference>
<accession>A0A4R7CUV0</accession>
<dbReference type="AlphaFoldDB" id="A0A4R7CUV0"/>
<dbReference type="InterPro" id="IPR011006">
    <property type="entry name" value="CheY-like_superfamily"/>
</dbReference>
<keyword evidence="5" id="KW-1185">Reference proteome</keyword>
<organism evidence="4 5">
    <name type="scientific">Sphingobacterium paludis</name>
    <dbReference type="NCBI Taxonomy" id="1476465"/>
    <lineage>
        <taxon>Bacteria</taxon>
        <taxon>Pseudomonadati</taxon>
        <taxon>Bacteroidota</taxon>
        <taxon>Sphingobacteriia</taxon>
        <taxon>Sphingobacteriales</taxon>
        <taxon>Sphingobacteriaceae</taxon>
        <taxon>Sphingobacterium</taxon>
    </lineage>
</organism>
<dbReference type="Gene3D" id="3.40.50.2300">
    <property type="match status" value="1"/>
</dbReference>
<dbReference type="RefSeq" id="WP_133640811.1">
    <property type="nucleotide sequence ID" value="NZ_SNZV01000006.1"/>
</dbReference>
<evidence type="ECO:0000313" key="4">
    <source>
        <dbReference type="EMBL" id="TDS12159.1"/>
    </source>
</evidence>
<gene>
    <name evidence="4" type="ORF">B0I21_10614</name>
</gene>
<dbReference type="SMART" id="SM00448">
    <property type="entry name" value="REC"/>
    <property type="match status" value="1"/>
</dbReference>
<dbReference type="PROSITE" id="PS50930">
    <property type="entry name" value="HTH_LYTTR"/>
    <property type="match status" value="1"/>
</dbReference>
<comment type="caution">
    <text evidence="1">Lacks conserved residue(s) required for the propagation of feature annotation.</text>
</comment>
<dbReference type="GO" id="GO:0003677">
    <property type="term" value="F:DNA binding"/>
    <property type="evidence" value="ECO:0007669"/>
    <property type="project" value="InterPro"/>
</dbReference>
<proteinExistence type="predicted"/>
<dbReference type="Pfam" id="PF04397">
    <property type="entry name" value="LytTR"/>
    <property type="match status" value="1"/>
</dbReference>
<dbReference type="Gene3D" id="2.40.50.1020">
    <property type="entry name" value="LytTr DNA-binding domain"/>
    <property type="match status" value="1"/>
</dbReference>
<comment type="caution">
    <text evidence="4">The sequence shown here is derived from an EMBL/GenBank/DDBJ whole genome shotgun (WGS) entry which is preliminary data.</text>
</comment>
<dbReference type="OrthoDB" id="9787344at2"/>
<name>A0A4R7CUV0_9SPHI</name>
<dbReference type="InterPro" id="IPR001789">
    <property type="entry name" value="Sig_transdc_resp-reg_receiver"/>
</dbReference>
<dbReference type="PROSITE" id="PS50110">
    <property type="entry name" value="RESPONSE_REGULATORY"/>
    <property type="match status" value="1"/>
</dbReference>
<sequence length="235" mass="26867">MIKCIVIDNEKLAIEMITSCIEKIHDLEILGVFHNFLDAMPIISSGKVDVIFCEIQMPDINGVSFLKSINNPPLFIFVTGDPGHAIESFELGVLDYIMKPLEIDRLLKSVNKVRAFLEPEKSSAFERNFLVIRDRSANVIIPYIELYFIRSDKDYVKIFTVEKTYTVWKKISELEETLAYAKQFLRVQKSYIVNLDHAKTVEGNLIKMKGSVENIPIGGQYKPELYKRLGISGID</sequence>
<dbReference type="InterPro" id="IPR046947">
    <property type="entry name" value="LytR-like"/>
</dbReference>